<evidence type="ECO:0000256" key="2">
    <source>
        <dbReference type="ARBA" id="ARBA00005417"/>
    </source>
</evidence>
<reference evidence="11 12" key="1">
    <citation type="submission" date="2020-02" db="EMBL/GenBank/DDBJ databases">
        <title>Genome sequence of the type strain CCBAU10050 of Rhizobium daejeonense.</title>
        <authorList>
            <person name="Gao J."/>
            <person name="Sun J."/>
        </authorList>
    </citation>
    <scope>NUCLEOTIDE SEQUENCE [LARGE SCALE GENOMIC DNA]</scope>
    <source>
        <strain evidence="11 12">CCBAU10050</strain>
    </source>
</reference>
<keyword evidence="4" id="KW-0547">Nucleotide-binding</keyword>
<feature type="transmembrane region" description="Helical" evidence="8">
    <location>
        <begin position="626"/>
        <end position="644"/>
    </location>
</feature>
<organism evidence="11 12">
    <name type="scientific">Rhizobium daejeonense</name>
    <dbReference type="NCBI Taxonomy" id="240521"/>
    <lineage>
        <taxon>Bacteria</taxon>
        <taxon>Pseudomonadati</taxon>
        <taxon>Pseudomonadota</taxon>
        <taxon>Alphaproteobacteria</taxon>
        <taxon>Hyphomicrobiales</taxon>
        <taxon>Rhizobiaceae</taxon>
        <taxon>Rhizobium/Agrobacterium group</taxon>
        <taxon>Rhizobium</taxon>
    </lineage>
</organism>
<dbReference type="Proteomes" id="UP000477849">
    <property type="component" value="Unassembled WGS sequence"/>
</dbReference>
<dbReference type="Pfam" id="PF12698">
    <property type="entry name" value="ABC2_membrane_3"/>
    <property type="match status" value="1"/>
</dbReference>
<dbReference type="InterPro" id="IPR003439">
    <property type="entry name" value="ABC_transporter-like_ATP-bd"/>
</dbReference>
<dbReference type="PROSITE" id="PS51012">
    <property type="entry name" value="ABC_TM2"/>
    <property type="match status" value="1"/>
</dbReference>
<feature type="domain" description="ABC transporter" evidence="9">
    <location>
        <begin position="336"/>
        <end position="565"/>
    </location>
</feature>
<evidence type="ECO:0000256" key="6">
    <source>
        <dbReference type="ARBA" id="ARBA00022989"/>
    </source>
</evidence>
<dbReference type="GO" id="GO:0016020">
    <property type="term" value="C:membrane"/>
    <property type="evidence" value="ECO:0007669"/>
    <property type="project" value="UniProtKB-SubCell"/>
</dbReference>
<gene>
    <name evidence="11" type="ORF">G6N76_00190</name>
</gene>
<dbReference type="InterPro" id="IPR017871">
    <property type="entry name" value="ABC_transporter-like_CS"/>
</dbReference>
<proteinExistence type="inferred from homology"/>
<evidence type="ECO:0000256" key="5">
    <source>
        <dbReference type="ARBA" id="ARBA00022840"/>
    </source>
</evidence>
<evidence type="ECO:0000256" key="8">
    <source>
        <dbReference type="SAM" id="Phobius"/>
    </source>
</evidence>
<dbReference type="Pfam" id="PF00005">
    <property type="entry name" value="ABC_tran"/>
    <property type="match status" value="2"/>
</dbReference>
<feature type="transmembrane region" description="Helical" evidence="8">
    <location>
        <begin position="778"/>
        <end position="800"/>
    </location>
</feature>
<dbReference type="SUPFAM" id="SSF52540">
    <property type="entry name" value="P-loop containing nucleoside triphosphate hydrolases"/>
    <property type="match status" value="2"/>
</dbReference>
<dbReference type="PANTHER" id="PTHR43038:SF3">
    <property type="entry name" value="ABC TRANSPORTER G FAMILY MEMBER 20 ISOFORM X1"/>
    <property type="match status" value="1"/>
</dbReference>
<feature type="domain" description="ABC transporter" evidence="9">
    <location>
        <begin position="10"/>
        <end position="245"/>
    </location>
</feature>
<dbReference type="EMBL" id="JAAKZH010000001">
    <property type="protein sequence ID" value="NGO62073.1"/>
    <property type="molecule type" value="Genomic_DNA"/>
</dbReference>
<dbReference type="Gene3D" id="3.40.1710.10">
    <property type="entry name" value="abc type-2 transporter like domain"/>
    <property type="match status" value="1"/>
</dbReference>
<feature type="transmembrane region" description="Helical" evidence="8">
    <location>
        <begin position="945"/>
        <end position="965"/>
    </location>
</feature>
<evidence type="ECO:0000256" key="7">
    <source>
        <dbReference type="ARBA" id="ARBA00023136"/>
    </source>
</evidence>
<feature type="domain" description="ABC transmembrane type-2" evidence="10">
    <location>
        <begin position="730"/>
        <end position="971"/>
    </location>
</feature>
<keyword evidence="7 8" id="KW-0472">Membrane</keyword>
<dbReference type="GO" id="GO:0016887">
    <property type="term" value="F:ATP hydrolysis activity"/>
    <property type="evidence" value="ECO:0007669"/>
    <property type="project" value="InterPro"/>
</dbReference>
<keyword evidence="3 8" id="KW-0812">Transmembrane</keyword>
<sequence>MTDGGRESLVLVEDLRKAFHNKAGEVTEALAGVSFAVEQGTLTALVGPDGAGKTTLIRLVAGLMPADSGRLDVFGRPVADDPQAVQSRIGYMPQKFGLYEDLTVQENLDLYADLHGVDRAARKDIYARLMEMTALGRFTGRPAGKLSGGMKQKLGLACTLVRAPDLLLLDEPTVGVDPLSRRELWEIVLRLVREDRLSVIVATSYLDEAQFCDRAVVMHEGAMLTQGTPDEITEKARGRVHLVAPPTGTNARSLQVKLAREADVIDAVPEAGKVRLVMNGPERPVPPISGEPLASTIAAPRFEDGFMAIFSEVAGERKEAKVSFTPRTGKDGDVTVAAEHLTRRFGDFTAVDNVSFSVRRGEIFGLLGPNGAGKSTTFRMLCGLLPATDGKLQVAGADLFTARAEARRRLGYVAQKFSLYGSLNVDENLDFFARAYGLSGKLRRERIAWAKAEFELADHASMPSGQLPGGYKQRLAMAAALLHEPDILFLDEATSGADPRARREFWARISALSEQGVTVIVTTHFMEEAEYCDRIVIMDGGRDLAQGTPAEIRSHAPMIDGREPTMEDAFIAIIDGGAQKQGWCQGGAGGMSGATSGTGGTLASLARIAALIRKESYQVLRDPSSIIVGIVMPMLLLILFGYGLSFDVKRVPLAVVMEESSDEARELAAGFSLSEYFSTIDVKTMVDAERMLKTAKIDGIARIPADFARDLALGKAEVQVVVNGTDANTARIVLSYAQGAVGSWAARHQADGRLAAGVPQVAVETRLWFNSANNSQHFLVPGLIVLVMTLIGALLTSLVVAREWERGTFEALFVTPVRPIEILLGKTVPYFVLGMLGLGLSIAGSQVLFNVPMRGSLLLLIFVSALYLLVALGMGLVISSVTRNQFVSSQITLIVSFLPAMILSGFIFDIRSMPEVVRLISYIFPARYFVSVLQTLFLAGNVWSVVLPNAAVLAGMAVLLMTIAVRSTQKSLR</sequence>
<dbReference type="InterPro" id="IPR047817">
    <property type="entry name" value="ABC2_TM_bact-type"/>
</dbReference>
<comment type="caution">
    <text evidence="11">The sequence shown here is derived from an EMBL/GenBank/DDBJ whole genome shotgun (WGS) entry which is preliminary data.</text>
</comment>
<dbReference type="GO" id="GO:0140359">
    <property type="term" value="F:ABC-type transporter activity"/>
    <property type="evidence" value="ECO:0007669"/>
    <property type="project" value="InterPro"/>
</dbReference>
<dbReference type="InterPro" id="IPR013525">
    <property type="entry name" value="ABC2_TM"/>
</dbReference>
<dbReference type="GO" id="GO:0005524">
    <property type="term" value="F:ATP binding"/>
    <property type="evidence" value="ECO:0007669"/>
    <property type="project" value="UniProtKB-KW"/>
</dbReference>
<keyword evidence="12" id="KW-1185">Reference proteome</keyword>
<feature type="transmembrane region" description="Helical" evidence="8">
    <location>
        <begin position="856"/>
        <end position="878"/>
    </location>
</feature>
<dbReference type="PROSITE" id="PS00211">
    <property type="entry name" value="ABC_TRANSPORTER_1"/>
    <property type="match status" value="1"/>
</dbReference>
<dbReference type="PANTHER" id="PTHR43038">
    <property type="entry name" value="ATP-BINDING CASSETTE, SUB-FAMILY H, MEMBER 1"/>
    <property type="match status" value="1"/>
</dbReference>
<dbReference type="Gene3D" id="3.40.50.300">
    <property type="entry name" value="P-loop containing nucleotide triphosphate hydrolases"/>
    <property type="match status" value="2"/>
</dbReference>
<comment type="similarity">
    <text evidence="2">Belongs to the ABC transporter superfamily.</text>
</comment>
<evidence type="ECO:0000259" key="10">
    <source>
        <dbReference type="PROSITE" id="PS51012"/>
    </source>
</evidence>
<feature type="transmembrane region" description="Helical" evidence="8">
    <location>
        <begin position="920"/>
        <end position="939"/>
    </location>
</feature>
<accession>A0A6M1RTC4</accession>
<dbReference type="AlphaFoldDB" id="A0A6M1RTC4"/>
<dbReference type="InterPro" id="IPR027417">
    <property type="entry name" value="P-loop_NTPase"/>
</dbReference>
<evidence type="ECO:0000256" key="4">
    <source>
        <dbReference type="ARBA" id="ARBA00022741"/>
    </source>
</evidence>
<feature type="transmembrane region" description="Helical" evidence="8">
    <location>
        <begin position="828"/>
        <end position="849"/>
    </location>
</feature>
<name>A0A6M1RTC4_9HYPH</name>
<protein>
    <submittedName>
        <fullName evidence="11">ABC transporter ATP-binding protein/permease</fullName>
    </submittedName>
</protein>
<comment type="subcellular location">
    <subcellularLocation>
        <location evidence="1">Membrane</location>
        <topology evidence="1">Multi-pass membrane protein</topology>
    </subcellularLocation>
</comment>
<evidence type="ECO:0000256" key="1">
    <source>
        <dbReference type="ARBA" id="ARBA00004141"/>
    </source>
</evidence>
<feature type="transmembrane region" description="Helical" evidence="8">
    <location>
        <begin position="890"/>
        <end position="908"/>
    </location>
</feature>
<keyword evidence="6 8" id="KW-1133">Transmembrane helix</keyword>
<evidence type="ECO:0000313" key="11">
    <source>
        <dbReference type="EMBL" id="NGO62073.1"/>
    </source>
</evidence>
<evidence type="ECO:0000256" key="3">
    <source>
        <dbReference type="ARBA" id="ARBA00022692"/>
    </source>
</evidence>
<keyword evidence="5 11" id="KW-0067">ATP-binding</keyword>
<dbReference type="SMART" id="SM00382">
    <property type="entry name" value="AAA"/>
    <property type="match status" value="2"/>
</dbReference>
<dbReference type="CDD" id="cd03230">
    <property type="entry name" value="ABC_DR_subfamily_A"/>
    <property type="match status" value="1"/>
</dbReference>
<dbReference type="PROSITE" id="PS50893">
    <property type="entry name" value="ABC_TRANSPORTER_2"/>
    <property type="match status" value="2"/>
</dbReference>
<dbReference type="InterPro" id="IPR003593">
    <property type="entry name" value="AAA+_ATPase"/>
</dbReference>
<evidence type="ECO:0000259" key="9">
    <source>
        <dbReference type="PROSITE" id="PS50893"/>
    </source>
</evidence>
<evidence type="ECO:0000313" key="12">
    <source>
        <dbReference type="Proteomes" id="UP000477849"/>
    </source>
</evidence>